<dbReference type="GeneID" id="7271836"/>
<dbReference type="KEGG" id="mpl:Mpal_0691"/>
<dbReference type="HOGENOM" id="CLU_152346_0_0_2"/>
<sequence>MEEFQIKRGFTKELDKNMVQQLVECFNVEPVEADGHYTITFGALKRFDVSLGSAGKSIVVDIEADPSIDDDQLILDTIRRRNTYLQAVTGFTSKERVKKAKKIE</sequence>
<feature type="domain" description="DUF5611" evidence="1">
    <location>
        <begin position="1"/>
        <end position="102"/>
    </location>
</feature>
<dbReference type="EMBL" id="CP001338">
    <property type="protein sequence ID" value="ACL16058.1"/>
    <property type="molecule type" value="Genomic_DNA"/>
</dbReference>
<dbReference type="Gene3D" id="3.30.310.190">
    <property type="match status" value="1"/>
</dbReference>
<reference evidence="2 3" key="1">
    <citation type="journal article" date="2015" name="Genome Announc.">
        <title>Complete Genome Sequence of Methanosphaerula palustris E1-9CT, a Hydrogenotrophic Methanogen Isolated from a Minerotrophic Fen Peatland.</title>
        <authorList>
            <person name="Cadillo-Quiroz H."/>
            <person name="Browne P."/>
            <person name="Kyrpides N."/>
            <person name="Woyke T."/>
            <person name="Goodwin L."/>
            <person name="Detter C."/>
            <person name="Yavitt J.B."/>
            <person name="Zinder S.H."/>
        </authorList>
    </citation>
    <scope>NUCLEOTIDE SEQUENCE [LARGE SCALE GENOMIC DNA]</scope>
    <source>
        <strain evidence="3">ATCC BAA-1556 / DSM 19958 / E1-9c</strain>
    </source>
</reference>
<name>B8GFL0_METPE</name>
<keyword evidence="3" id="KW-1185">Reference proteome</keyword>
<proteinExistence type="predicted"/>
<dbReference type="Proteomes" id="UP000002457">
    <property type="component" value="Chromosome"/>
</dbReference>
<dbReference type="RefSeq" id="WP_012617377.1">
    <property type="nucleotide sequence ID" value="NC_011832.1"/>
</dbReference>
<accession>B8GFL0</accession>
<dbReference type="eggNOG" id="arCOG04412">
    <property type="taxonomic scope" value="Archaea"/>
</dbReference>
<evidence type="ECO:0000259" key="1">
    <source>
        <dbReference type="Pfam" id="PF18446"/>
    </source>
</evidence>
<evidence type="ECO:0000313" key="3">
    <source>
        <dbReference type="Proteomes" id="UP000002457"/>
    </source>
</evidence>
<dbReference type="InterPro" id="IPR040713">
    <property type="entry name" value="DUF5611"/>
</dbReference>
<protein>
    <recommendedName>
        <fullName evidence="1">DUF5611 domain-containing protein</fullName>
    </recommendedName>
</protein>
<dbReference type="Pfam" id="PF18446">
    <property type="entry name" value="DUF5611"/>
    <property type="match status" value="1"/>
</dbReference>
<dbReference type="AlphaFoldDB" id="B8GFL0"/>
<gene>
    <name evidence="2" type="ordered locus">Mpal_0691</name>
</gene>
<evidence type="ECO:0000313" key="2">
    <source>
        <dbReference type="EMBL" id="ACL16058.1"/>
    </source>
</evidence>
<dbReference type="STRING" id="521011.Mpal_0691"/>
<organism evidence="2 3">
    <name type="scientific">Methanosphaerula palustris (strain ATCC BAA-1556 / DSM 19958 / E1-9c)</name>
    <dbReference type="NCBI Taxonomy" id="521011"/>
    <lineage>
        <taxon>Archaea</taxon>
        <taxon>Methanobacteriati</taxon>
        <taxon>Methanobacteriota</taxon>
        <taxon>Stenosarchaea group</taxon>
        <taxon>Methanomicrobia</taxon>
        <taxon>Methanomicrobiales</taxon>
        <taxon>Methanoregulaceae</taxon>
        <taxon>Methanosphaerula</taxon>
    </lineage>
</organism>